<organism evidence="5 6">
    <name type="scientific">Corticicoccus populi</name>
    <dbReference type="NCBI Taxonomy" id="1812821"/>
    <lineage>
        <taxon>Bacteria</taxon>
        <taxon>Bacillati</taxon>
        <taxon>Bacillota</taxon>
        <taxon>Bacilli</taxon>
        <taxon>Bacillales</taxon>
        <taxon>Staphylococcaceae</taxon>
        <taxon>Corticicoccus</taxon>
    </lineage>
</organism>
<dbReference type="PANTHER" id="PTHR10695">
    <property type="entry name" value="DEPHOSPHO-COA KINASE-RELATED"/>
    <property type="match status" value="1"/>
</dbReference>
<dbReference type="PROSITE" id="PS51219">
    <property type="entry name" value="DPCK"/>
    <property type="match status" value="1"/>
</dbReference>
<dbReference type="Proteomes" id="UP001597519">
    <property type="component" value="Unassembled WGS sequence"/>
</dbReference>
<dbReference type="HAMAP" id="MF_00376">
    <property type="entry name" value="Dephospho_CoA_kinase"/>
    <property type="match status" value="1"/>
</dbReference>
<dbReference type="NCBIfam" id="TIGR00152">
    <property type="entry name" value="dephospho-CoA kinase"/>
    <property type="match status" value="1"/>
</dbReference>
<accession>A0ABW5WUV4</accession>
<dbReference type="RefSeq" id="WP_377770810.1">
    <property type="nucleotide sequence ID" value="NZ_JBHUOQ010000001.1"/>
</dbReference>
<evidence type="ECO:0000256" key="1">
    <source>
        <dbReference type="ARBA" id="ARBA00022741"/>
    </source>
</evidence>
<sequence>MNKVIGLTGGIASGKSTASDYIKSQGYPVLDADIYSRKALDKGMPGYKKVVDHFGRDILDESFEIDRKKLGQIIFTDKSEREMLNSIVHPEVRRMMNEDQTRFLEESHVFLDIPLLFENGLDKNCDITITVFVNSDVQLARLMARNQLSKVDAKARINSQMSLEEKKKRATYQFDNNGSKTDLYAQINDFLNSL</sequence>
<keyword evidence="3 5" id="KW-0808">Transferase</keyword>
<keyword evidence="3 5" id="KW-0418">Kinase</keyword>
<comment type="subcellular location">
    <subcellularLocation>
        <location evidence="3">Cytoplasm</location>
    </subcellularLocation>
</comment>
<reference evidence="6" key="1">
    <citation type="journal article" date="2019" name="Int. J. Syst. Evol. Microbiol.">
        <title>The Global Catalogue of Microorganisms (GCM) 10K type strain sequencing project: providing services to taxonomists for standard genome sequencing and annotation.</title>
        <authorList>
            <consortium name="The Broad Institute Genomics Platform"/>
            <consortium name="The Broad Institute Genome Sequencing Center for Infectious Disease"/>
            <person name="Wu L."/>
            <person name="Ma J."/>
        </authorList>
    </citation>
    <scope>NUCLEOTIDE SEQUENCE [LARGE SCALE GENOMIC DNA]</scope>
    <source>
        <strain evidence="6">KCTC 33575</strain>
    </source>
</reference>
<feature type="binding site" evidence="3">
    <location>
        <begin position="12"/>
        <end position="17"/>
    </location>
    <ligand>
        <name>ATP</name>
        <dbReference type="ChEBI" id="CHEBI:30616"/>
    </ligand>
</feature>
<dbReference type="InterPro" id="IPR001977">
    <property type="entry name" value="Depp_CoAkinase"/>
</dbReference>
<evidence type="ECO:0000256" key="2">
    <source>
        <dbReference type="ARBA" id="ARBA00022840"/>
    </source>
</evidence>
<proteinExistence type="inferred from homology"/>
<dbReference type="InterPro" id="IPR027417">
    <property type="entry name" value="P-loop_NTPase"/>
</dbReference>
<evidence type="ECO:0000313" key="5">
    <source>
        <dbReference type="EMBL" id="MFD2829106.1"/>
    </source>
</evidence>
<protein>
    <recommendedName>
        <fullName evidence="3 4">Dephospho-CoA kinase</fullName>
        <ecNumber evidence="3 4">2.7.1.24</ecNumber>
    </recommendedName>
    <alternativeName>
        <fullName evidence="3">Dephosphocoenzyme A kinase</fullName>
    </alternativeName>
</protein>
<comment type="similarity">
    <text evidence="3">Belongs to the CoaE family.</text>
</comment>
<dbReference type="Gene3D" id="3.40.50.300">
    <property type="entry name" value="P-loop containing nucleotide triphosphate hydrolases"/>
    <property type="match status" value="1"/>
</dbReference>
<gene>
    <name evidence="3 5" type="primary">coaE</name>
    <name evidence="5" type="ORF">ACFSX4_01415</name>
</gene>
<evidence type="ECO:0000256" key="3">
    <source>
        <dbReference type="HAMAP-Rule" id="MF_00376"/>
    </source>
</evidence>
<name>A0ABW5WUV4_9STAP</name>
<evidence type="ECO:0000313" key="6">
    <source>
        <dbReference type="Proteomes" id="UP001597519"/>
    </source>
</evidence>
<dbReference type="CDD" id="cd02022">
    <property type="entry name" value="DPCK"/>
    <property type="match status" value="1"/>
</dbReference>
<comment type="function">
    <text evidence="3">Catalyzes the phosphorylation of the 3'-hydroxyl group of dephosphocoenzyme A to form coenzyme A.</text>
</comment>
<keyword evidence="3" id="KW-0173">Coenzyme A biosynthesis</keyword>
<keyword evidence="1 3" id="KW-0547">Nucleotide-binding</keyword>
<dbReference type="EMBL" id="JBHUOQ010000001">
    <property type="protein sequence ID" value="MFD2829106.1"/>
    <property type="molecule type" value="Genomic_DNA"/>
</dbReference>
<evidence type="ECO:0000256" key="4">
    <source>
        <dbReference type="NCBIfam" id="TIGR00152"/>
    </source>
</evidence>
<dbReference type="PANTHER" id="PTHR10695:SF46">
    <property type="entry name" value="BIFUNCTIONAL COENZYME A SYNTHASE-RELATED"/>
    <property type="match status" value="1"/>
</dbReference>
<keyword evidence="2 3" id="KW-0067">ATP-binding</keyword>
<dbReference type="SUPFAM" id="SSF52540">
    <property type="entry name" value="P-loop containing nucleoside triphosphate hydrolases"/>
    <property type="match status" value="1"/>
</dbReference>
<comment type="pathway">
    <text evidence="3">Cofactor biosynthesis; coenzyme A biosynthesis; CoA from (R)-pantothenate: step 5/5.</text>
</comment>
<keyword evidence="6" id="KW-1185">Reference proteome</keyword>
<dbReference type="GO" id="GO:0004140">
    <property type="term" value="F:dephospho-CoA kinase activity"/>
    <property type="evidence" value="ECO:0007669"/>
    <property type="project" value="UniProtKB-EC"/>
</dbReference>
<dbReference type="Pfam" id="PF01121">
    <property type="entry name" value="CoaE"/>
    <property type="match status" value="1"/>
</dbReference>
<keyword evidence="3" id="KW-0963">Cytoplasm</keyword>
<dbReference type="EC" id="2.7.1.24" evidence="3 4"/>
<comment type="caution">
    <text evidence="5">The sequence shown here is derived from an EMBL/GenBank/DDBJ whole genome shotgun (WGS) entry which is preliminary data.</text>
</comment>
<comment type="catalytic activity">
    <reaction evidence="3">
        <text>3'-dephospho-CoA + ATP = ADP + CoA + H(+)</text>
        <dbReference type="Rhea" id="RHEA:18245"/>
        <dbReference type="ChEBI" id="CHEBI:15378"/>
        <dbReference type="ChEBI" id="CHEBI:30616"/>
        <dbReference type="ChEBI" id="CHEBI:57287"/>
        <dbReference type="ChEBI" id="CHEBI:57328"/>
        <dbReference type="ChEBI" id="CHEBI:456216"/>
        <dbReference type="EC" id="2.7.1.24"/>
    </reaction>
</comment>